<dbReference type="AlphaFoldDB" id="A0A6B2GYZ2"/>
<feature type="chain" id="PRO_5025547065" description="Carboxypeptidase regulatory-like domain-containing protein" evidence="1">
    <location>
        <begin position="21"/>
        <end position="238"/>
    </location>
</feature>
<name>A0A6B2GYZ2_9BACT</name>
<feature type="signal peptide" evidence="1">
    <location>
        <begin position="1"/>
        <end position="20"/>
    </location>
</feature>
<evidence type="ECO:0000256" key="1">
    <source>
        <dbReference type="SAM" id="SignalP"/>
    </source>
</evidence>
<evidence type="ECO:0008006" key="4">
    <source>
        <dbReference type="Google" id="ProtNLM"/>
    </source>
</evidence>
<dbReference type="RefSeq" id="WP_162345323.1">
    <property type="nucleotide sequence ID" value="NZ_JAAEAA010000005.1"/>
</dbReference>
<gene>
    <name evidence="2" type="ORF">GWO68_04970</name>
</gene>
<dbReference type="PROSITE" id="PS51257">
    <property type="entry name" value="PROKAR_LIPOPROTEIN"/>
    <property type="match status" value="1"/>
</dbReference>
<proteinExistence type="predicted"/>
<reference evidence="2 3" key="1">
    <citation type="submission" date="2020-01" db="EMBL/GenBank/DDBJ databases">
        <authorList>
            <person name="Kim M.K."/>
        </authorList>
    </citation>
    <scope>NUCLEOTIDE SEQUENCE [LARGE SCALE GENOMIC DNA]</scope>
    <source>
        <strain evidence="2 3">BT213</strain>
    </source>
</reference>
<protein>
    <recommendedName>
        <fullName evidence="4">Carboxypeptidase regulatory-like domain-containing protein</fullName>
    </recommendedName>
</protein>
<organism evidence="2 3">
    <name type="scientific">Pontibacter fetidus</name>
    <dbReference type="NCBI Taxonomy" id="2700082"/>
    <lineage>
        <taxon>Bacteria</taxon>
        <taxon>Pseudomonadati</taxon>
        <taxon>Bacteroidota</taxon>
        <taxon>Cytophagia</taxon>
        <taxon>Cytophagales</taxon>
        <taxon>Hymenobacteraceae</taxon>
        <taxon>Pontibacter</taxon>
    </lineage>
</organism>
<evidence type="ECO:0000313" key="2">
    <source>
        <dbReference type="EMBL" id="NDK55263.1"/>
    </source>
</evidence>
<comment type="caution">
    <text evidence="2">The sequence shown here is derived from an EMBL/GenBank/DDBJ whole genome shotgun (WGS) entry which is preliminary data.</text>
</comment>
<keyword evidence="1" id="KW-0732">Signal</keyword>
<accession>A0A6B2GYZ2</accession>
<dbReference type="EMBL" id="JAAEAA010000005">
    <property type="protein sequence ID" value="NDK55263.1"/>
    <property type="molecule type" value="Genomic_DNA"/>
</dbReference>
<dbReference type="Proteomes" id="UP000478546">
    <property type="component" value="Unassembled WGS sequence"/>
</dbReference>
<keyword evidence="3" id="KW-1185">Reference proteome</keyword>
<sequence length="238" mass="26533">MKTKLLLLYTSILLTLSSCHTETEDFISKYCPGSCTVIKGRLTTDDRSKPLGGVMLEVRYEEFSMFSSFKRRKAVATTDANGNFELRFLMRDDEIGNADGSFGEMNVYAHLDTSKYLTCSGSQRLLAYYRLKRDTTLAVNYNIPRKAFVQVQALNTAAMQTGDNLTTDFIVDAGAADDPSTCVPGIFWHRNVTAQTFAIAANQQVTIRTYKRKSGVETVTSETVTLTPGQTINYQVTF</sequence>
<evidence type="ECO:0000313" key="3">
    <source>
        <dbReference type="Proteomes" id="UP000478546"/>
    </source>
</evidence>